<keyword evidence="1" id="KW-0507">mRNA processing</keyword>
<dbReference type="GO" id="GO:0004190">
    <property type="term" value="F:aspartic-type endopeptidase activity"/>
    <property type="evidence" value="ECO:0007669"/>
    <property type="project" value="InterPro"/>
</dbReference>
<feature type="region of interest" description="Disordered" evidence="3">
    <location>
        <begin position="207"/>
        <end position="230"/>
    </location>
</feature>
<organism evidence="5 6">
    <name type="scientific">Postia placenta MAD-698-R-SB12</name>
    <dbReference type="NCBI Taxonomy" id="670580"/>
    <lineage>
        <taxon>Eukaryota</taxon>
        <taxon>Fungi</taxon>
        <taxon>Dikarya</taxon>
        <taxon>Basidiomycota</taxon>
        <taxon>Agaricomycotina</taxon>
        <taxon>Agaricomycetes</taxon>
        <taxon>Polyporales</taxon>
        <taxon>Adustoporiaceae</taxon>
        <taxon>Rhodonia</taxon>
    </lineage>
</organism>
<dbReference type="RefSeq" id="XP_024339406.1">
    <property type="nucleotide sequence ID" value="XM_024478937.1"/>
</dbReference>
<dbReference type="EMBL" id="KZ110596">
    <property type="protein sequence ID" value="OSX62612.1"/>
    <property type="molecule type" value="Genomic_DNA"/>
</dbReference>
<dbReference type="GO" id="GO:0003676">
    <property type="term" value="F:nucleic acid binding"/>
    <property type="evidence" value="ECO:0007669"/>
    <property type="project" value="InterPro"/>
</dbReference>
<protein>
    <recommendedName>
        <fullName evidence="4">CCHC-type domain-containing protein</fullName>
    </recommendedName>
</protein>
<accession>A0A1X6N2A5</accession>
<dbReference type="OrthoDB" id="2801991at2759"/>
<keyword evidence="6" id="KW-1185">Reference proteome</keyword>
<dbReference type="SMART" id="SM00343">
    <property type="entry name" value="ZnF_C2HC"/>
    <property type="match status" value="1"/>
</dbReference>
<dbReference type="GeneID" id="36323887"/>
<dbReference type="STRING" id="670580.A0A1X6N2A5"/>
<dbReference type="PROSITE" id="PS00141">
    <property type="entry name" value="ASP_PROTEASE"/>
    <property type="match status" value="1"/>
</dbReference>
<evidence type="ECO:0000256" key="3">
    <source>
        <dbReference type="SAM" id="MobiDB-lite"/>
    </source>
</evidence>
<dbReference type="AlphaFoldDB" id="A0A1X6N2A5"/>
<dbReference type="InterPro" id="IPR001969">
    <property type="entry name" value="Aspartic_peptidase_AS"/>
</dbReference>
<dbReference type="InterPro" id="IPR036875">
    <property type="entry name" value="Znf_CCHC_sf"/>
</dbReference>
<dbReference type="GO" id="GO:0006508">
    <property type="term" value="P:proteolysis"/>
    <property type="evidence" value="ECO:0007669"/>
    <property type="project" value="InterPro"/>
</dbReference>
<evidence type="ECO:0000256" key="2">
    <source>
        <dbReference type="PROSITE-ProRule" id="PRU00047"/>
    </source>
</evidence>
<keyword evidence="2" id="KW-0862">Zinc</keyword>
<evidence type="ECO:0000313" key="5">
    <source>
        <dbReference type="EMBL" id="OSX62612.1"/>
    </source>
</evidence>
<evidence type="ECO:0000313" key="6">
    <source>
        <dbReference type="Proteomes" id="UP000194127"/>
    </source>
</evidence>
<dbReference type="SUPFAM" id="SSF57756">
    <property type="entry name" value="Retrovirus zinc finger-like domains"/>
    <property type="match status" value="1"/>
</dbReference>
<sequence>MSMPLDNGSPIKMDTLSWLGQPPYYMPSGKATAGITTGAPDTCSARTRQQKGITDDKDIVTTVTRYTSLKVKDLIKTLESYKIPSWKDLRADLLQYYNTDQSTQQYTLSDLMMFQVWSAKQPIRSLDKWHRYTQKFQHVTGWLLEHSMITENGMHMKLHAHIIINLKVNDPKHNYCTPFSVDKVTTAVETYLQRNHFDAEHLLSDQETADSLDDSSNEDDSSSSEDDVVHKPVMMGATVTVMTMPVPVMDVHTAMGSINRGCFGCGNPGHGVRDCPEVLQLLSDGIVTRDMSGQIIMKDGGHVACMSAVEGLITHSRTAAPSQEAPPVWDPPPHEPLLTQPIEVLPLRVTVDPNNSDAFMEDDTHNLDEITTKPRVSADSLKGLEATGKRVPRRIELQAQIDQADILDRVLGTSVSLKIGKVLAISKDMSHQLQNVLKLRQAAMVALTVVTPSRGTLIKLQMECDDRPVTAIIDTGSQLNIAHWRVWKSMLRRPMDVTCFVNMNDVNGGWDSTYLLFKDHNLNVRHKILVTPGRHDQGWHFDPDAFSAKLTHSPAATASTYYLQTEGEDISLKPGGQTGVAALTDLSSVIEEVT</sequence>
<feature type="compositionally biased region" description="Acidic residues" evidence="3">
    <location>
        <begin position="207"/>
        <end position="226"/>
    </location>
</feature>
<dbReference type="PROSITE" id="PS50158">
    <property type="entry name" value="ZF_CCHC"/>
    <property type="match status" value="1"/>
</dbReference>
<dbReference type="InterPro" id="IPR001878">
    <property type="entry name" value="Znf_CCHC"/>
</dbReference>
<evidence type="ECO:0000256" key="1">
    <source>
        <dbReference type="ARBA" id="ARBA00022664"/>
    </source>
</evidence>
<keyword evidence="2" id="KW-0863">Zinc-finger</keyword>
<gene>
    <name evidence="5" type="ORF">POSPLADRAFT_1046060</name>
</gene>
<dbReference type="Proteomes" id="UP000194127">
    <property type="component" value="Unassembled WGS sequence"/>
</dbReference>
<proteinExistence type="predicted"/>
<reference evidence="5 6" key="1">
    <citation type="submission" date="2017-04" db="EMBL/GenBank/DDBJ databases">
        <title>Genome Sequence of the Model Brown-Rot Fungus Postia placenta SB12.</title>
        <authorList>
            <consortium name="DOE Joint Genome Institute"/>
            <person name="Gaskell J."/>
            <person name="Kersten P."/>
            <person name="Larrondo L.F."/>
            <person name="Canessa P."/>
            <person name="Martinez D."/>
            <person name="Hibbett D."/>
            <person name="Schmoll M."/>
            <person name="Kubicek C.P."/>
            <person name="Martinez A.T."/>
            <person name="Yadav J."/>
            <person name="Master E."/>
            <person name="Magnuson J.K."/>
            <person name="James T."/>
            <person name="Yaver D."/>
            <person name="Berka R."/>
            <person name="Labutti K."/>
            <person name="Lipzen A."/>
            <person name="Aerts A."/>
            <person name="Barry K."/>
            <person name="Henrissat B."/>
            <person name="Blanchette R."/>
            <person name="Grigoriev I."/>
            <person name="Cullen D."/>
        </authorList>
    </citation>
    <scope>NUCLEOTIDE SEQUENCE [LARGE SCALE GENOMIC DNA]</scope>
    <source>
        <strain evidence="5 6">MAD-698-R-SB12</strain>
    </source>
</reference>
<feature type="domain" description="CCHC-type" evidence="4">
    <location>
        <begin position="262"/>
        <end position="277"/>
    </location>
</feature>
<name>A0A1X6N2A5_9APHY</name>
<dbReference type="GO" id="GO:0006397">
    <property type="term" value="P:mRNA processing"/>
    <property type="evidence" value="ECO:0007669"/>
    <property type="project" value="UniProtKB-KW"/>
</dbReference>
<dbReference type="GO" id="GO:0008270">
    <property type="term" value="F:zinc ion binding"/>
    <property type="evidence" value="ECO:0007669"/>
    <property type="project" value="UniProtKB-KW"/>
</dbReference>
<keyword evidence="2" id="KW-0479">Metal-binding</keyword>
<evidence type="ECO:0000259" key="4">
    <source>
        <dbReference type="PROSITE" id="PS50158"/>
    </source>
</evidence>